<dbReference type="OMA" id="NIAMNAM"/>
<organism evidence="2 3">
    <name type="scientific">Polarella glacialis</name>
    <name type="common">Dinoflagellate</name>
    <dbReference type="NCBI Taxonomy" id="89957"/>
    <lineage>
        <taxon>Eukaryota</taxon>
        <taxon>Sar</taxon>
        <taxon>Alveolata</taxon>
        <taxon>Dinophyceae</taxon>
        <taxon>Suessiales</taxon>
        <taxon>Suessiaceae</taxon>
        <taxon>Polarella</taxon>
    </lineage>
</organism>
<protein>
    <submittedName>
        <fullName evidence="2">Uncharacterized protein</fullName>
    </submittedName>
</protein>
<evidence type="ECO:0000313" key="3">
    <source>
        <dbReference type="Proteomes" id="UP000654075"/>
    </source>
</evidence>
<comment type="caution">
    <text evidence="2">The sequence shown here is derived from an EMBL/GenBank/DDBJ whole genome shotgun (WGS) entry which is preliminary data.</text>
</comment>
<proteinExistence type="predicted"/>
<dbReference type="EMBL" id="CAJNNV010032051">
    <property type="protein sequence ID" value="CAE8638747.1"/>
    <property type="molecule type" value="Genomic_DNA"/>
</dbReference>
<feature type="transmembrane region" description="Helical" evidence="1">
    <location>
        <begin position="192"/>
        <end position="211"/>
    </location>
</feature>
<evidence type="ECO:0000256" key="1">
    <source>
        <dbReference type="SAM" id="Phobius"/>
    </source>
</evidence>
<reference evidence="2" key="1">
    <citation type="submission" date="2021-02" db="EMBL/GenBank/DDBJ databases">
        <authorList>
            <person name="Dougan E. K."/>
            <person name="Rhodes N."/>
            <person name="Thang M."/>
            <person name="Chan C."/>
        </authorList>
    </citation>
    <scope>NUCLEOTIDE SEQUENCE</scope>
</reference>
<keyword evidence="1" id="KW-0812">Transmembrane</keyword>
<accession>A0A813HKU3</accession>
<feature type="transmembrane region" description="Helical" evidence="1">
    <location>
        <begin position="223"/>
        <end position="243"/>
    </location>
</feature>
<gene>
    <name evidence="2" type="ORF">PGLA1383_LOCUS53884</name>
</gene>
<dbReference type="AlphaFoldDB" id="A0A813HKU3"/>
<feature type="transmembrane region" description="Helical" evidence="1">
    <location>
        <begin position="87"/>
        <end position="108"/>
    </location>
</feature>
<feature type="transmembrane region" description="Helical" evidence="1">
    <location>
        <begin position="163"/>
        <end position="180"/>
    </location>
</feature>
<keyword evidence="3" id="KW-1185">Reference proteome</keyword>
<keyword evidence="1" id="KW-1133">Transmembrane helix</keyword>
<feature type="transmembrane region" description="Helical" evidence="1">
    <location>
        <begin position="120"/>
        <end position="143"/>
    </location>
</feature>
<dbReference type="OrthoDB" id="10580603at2759"/>
<keyword evidence="1" id="KW-0472">Membrane</keyword>
<evidence type="ECO:0000313" key="2">
    <source>
        <dbReference type="EMBL" id="CAE8638747.1"/>
    </source>
</evidence>
<name>A0A813HKU3_POLGL</name>
<feature type="transmembrane region" description="Helical" evidence="1">
    <location>
        <begin position="48"/>
        <end position="67"/>
    </location>
</feature>
<dbReference type="Proteomes" id="UP000654075">
    <property type="component" value="Unassembled WGS sequence"/>
</dbReference>
<sequence length="287" mass="31432">METNCSDMARLPLPDAQVVACPDKSSPIVLFLREVRSTVSESLRSSRLPTLVSFVVGIALILLYYAGGDTTRPGFEWLSDVKARGGVVFSLVSTCLFGGVLPTALLAATGQLKKPYVANATFNVLLWAVLGIAVEYLYAFQAWMFGDAADFVTILQKVLFDQFVWNPFMLAPVLFPLFMWRNSGFQFRLKVLDGFLLTYCSGMVTCWGTWIPGCSVVYAFPSVLQVPIFNIILFSYSILISLVSQKASPKTTSAEVANMGGNLPNPRFQAQVNSEASIDMKIEASAV</sequence>